<evidence type="ECO:0000256" key="5">
    <source>
        <dbReference type="ARBA" id="ARBA00022692"/>
    </source>
</evidence>
<comment type="subcellular location">
    <subcellularLocation>
        <location evidence="1">Cell membrane</location>
        <topology evidence="1">Single-pass type I membrane protein</topology>
    </subcellularLocation>
</comment>
<feature type="compositionally biased region" description="Polar residues" evidence="10">
    <location>
        <begin position="95"/>
        <end position="111"/>
    </location>
</feature>
<keyword evidence="14" id="KW-1185">Reference proteome</keyword>
<dbReference type="PANTHER" id="PTHR14995:SF2">
    <property type="entry name" value="PROTEIN AMNIONLESS"/>
    <property type="match status" value="1"/>
</dbReference>
<evidence type="ECO:0000256" key="4">
    <source>
        <dbReference type="ARBA" id="ARBA00022475"/>
    </source>
</evidence>
<evidence type="ECO:0000256" key="6">
    <source>
        <dbReference type="ARBA" id="ARBA00022729"/>
    </source>
</evidence>
<evidence type="ECO:0000256" key="12">
    <source>
        <dbReference type="SAM" id="SignalP"/>
    </source>
</evidence>
<evidence type="ECO:0000256" key="9">
    <source>
        <dbReference type="ARBA" id="ARBA00023136"/>
    </source>
</evidence>
<dbReference type="GO" id="GO:0030139">
    <property type="term" value="C:endocytic vesicle"/>
    <property type="evidence" value="ECO:0007669"/>
    <property type="project" value="TreeGrafter"/>
</dbReference>
<evidence type="ECO:0000256" key="11">
    <source>
        <dbReference type="SAM" id="Phobius"/>
    </source>
</evidence>
<dbReference type="InterPro" id="IPR026112">
    <property type="entry name" value="AMN"/>
</dbReference>
<sequence length="625" mass="68054">MKLLILAAVSCQLIALVTSDVKTWTKNTNYDDPTNWNGGGIACSNDRKIFPKDLIASVYVQKNESIQELILSDNMVVTFGEGIVLTFNTALTDSDSLGTSTPSSAQKSDTVSIPSTSPPPKCSSKGRVLEFQAKSSSWFDPASWTTQQTTNNGSSRFLLDLEKVPCKEDKIVFPSKNTFSVDLEGKNIQASSMLIHSEEFNSQAAFNNYWAGIVSPYEFVSRAEDPPVITGLPCGDDVTCQCTDRYSAQMKEAVCKYRKCNEALLSCKKPISPKYGQCCNLCGSKLQLTVQNTQANSLYTSLHNKLIDALQANRAVKYTIGPLVNSTLEIVLIDRGDGAKASLTACDLRKLLLSNETAYNLGIADISFERSDGVETCSKASPTSLPVTSSPPVKWDYIIIGVSLSIGLVGMLLVILGVFLYRRKYVGGTKNEMELGRVGARSSQGFDNPVYDTPLPFEDSFIVTYDASDDQINGFENVLYTPNEEANSTPPTSLDKKVPVEDPYAPVIKKSKKRFGKKQKEAKNVGFDNPVYAEEGEKDGSASMESVPLDEDEHAAPHVSHDGTGFVNPIATGLSEEMMAPPLPKKVPASKRDSKGFANPLYDEEESASGTQASLNKHLFLLKIS</sequence>
<gene>
    <name evidence="13" type="ORF">EB796_023361</name>
</gene>
<evidence type="ECO:0000256" key="7">
    <source>
        <dbReference type="ARBA" id="ARBA00022927"/>
    </source>
</evidence>
<keyword evidence="4" id="KW-1003">Cell membrane</keyword>
<feature type="region of interest" description="Disordered" evidence="10">
    <location>
        <begin position="526"/>
        <end position="612"/>
    </location>
</feature>
<dbReference type="PANTHER" id="PTHR14995">
    <property type="entry name" value="AMNIONLESS"/>
    <property type="match status" value="1"/>
</dbReference>
<reference evidence="13" key="1">
    <citation type="submission" date="2020-06" db="EMBL/GenBank/DDBJ databases">
        <title>Draft genome of Bugula neritina, a colonial animal packing powerful symbionts and potential medicines.</title>
        <authorList>
            <person name="Rayko M."/>
        </authorList>
    </citation>
    <scope>NUCLEOTIDE SEQUENCE [LARGE SCALE GENOMIC DNA]</scope>
    <source>
        <strain evidence="13">Kwan_BN1</strain>
    </source>
</reference>
<evidence type="ECO:0000256" key="2">
    <source>
        <dbReference type="ARBA" id="ARBA00021200"/>
    </source>
</evidence>
<keyword evidence="8 11" id="KW-1133">Transmembrane helix</keyword>
<comment type="caution">
    <text evidence="13">The sequence shown here is derived from an EMBL/GenBank/DDBJ whole genome shotgun (WGS) entry which is preliminary data.</text>
</comment>
<evidence type="ECO:0000256" key="1">
    <source>
        <dbReference type="ARBA" id="ARBA00004251"/>
    </source>
</evidence>
<keyword evidence="3" id="KW-0813">Transport</keyword>
<dbReference type="Pfam" id="PF14828">
    <property type="entry name" value="Amnionless"/>
    <property type="match status" value="2"/>
</dbReference>
<feature type="signal peptide" evidence="12">
    <location>
        <begin position="1"/>
        <end position="19"/>
    </location>
</feature>
<protein>
    <recommendedName>
        <fullName evidence="2">Protein amnionless</fullName>
    </recommendedName>
</protein>
<keyword evidence="6 12" id="KW-0732">Signal</keyword>
<keyword evidence="7" id="KW-0653">Protein transport</keyword>
<feature type="transmembrane region" description="Helical" evidence="11">
    <location>
        <begin position="397"/>
        <end position="421"/>
    </location>
</feature>
<evidence type="ECO:0000256" key="10">
    <source>
        <dbReference type="SAM" id="MobiDB-lite"/>
    </source>
</evidence>
<dbReference type="AlphaFoldDB" id="A0A7J7IY63"/>
<accession>A0A7J7IY63</accession>
<evidence type="ECO:0000256" key="8">
    <source>
        <dbReference type="ARBA" id="ARBA00022989"/>
    </source>
</evidence>
<dbReference type="GO" id="GO:0016324">
    <property type="term" value="C:apical plasma membrane"/>
    <property type="evidence" value="ECO:0007669"/>
    <property type="project" value="TreeGrafter"/>
</dbReference>
<name>A0A7J7IY63_BUGNE</name>
<feature type="region of interest" description="Disordered" evidence="10">
    <location>
        <begin position="95"/>
        <end position="125"/>
    </location>
</feature>
<keyword evidence="5 11" id="KW-0812">Transmembrane</keyword>
<dbReference type="OrthoDB" id="10067964at2759"/>
<evidence type="ECO:0000313" key="14">
    <source>
        <dbReference type="Proteomes" id="UP000593567"/>
    </source>
</evidence>
<proteinExistence type="predicted"/>
<dbReference type="Proteomes" id="UP000593567">
    <property type="component" value="Unassembled WGS sequence"/>
</dbReference>
<keyword evidence="9 11" id="KW-0472">Membrane</keyword>
<organism evidence="13 14">
    <name type="scientific">Bugula neritina</name>
    <name type="common">Brown bryozoan</name>
    <name type="synonym">Sertularia neritina</name>
    <dbReference type="NCBI Taxonomy" id="10212"/>
    <lineage>
        <taxon>Eukaryota</taxon>
        <taxon>Metazoa</taxon>
        <taxon>Spiralia</taxon>
        <taxon>Lophotrochozoa</taxon>
        <taxon>Bryozoa</taxon>
        <taxon>Gymnolaemata</taxon>
        <taxon>Cheilostomatida</taxon>
        <taxon>Flustrina</taxon>
        <taxon>Buguloidea</taxon>
        <taxon>Bugulidae</taxon>
        <taxon>Bugula</taxon>
    </lineage>
</organism>
<dbReference type="GO" id="GO:0015031">
    <property type="term" value="P:protein transport"/>
    <property type="evidence" value="ECO:0007669"/>
    <property type="project" value="UniProtKB-KW"/>
</dbReference>
<dbReference type="EMBL" id="VXIV02003320">
    <property type="protein sequence ID" value="KAF6018334.1"/>
    <property type="molecule type" value="Genomic_DNA"/>
</dbReference>
<feature type="chain" id="PRO_5029615426" description="Protein amnionless" evidence="12">
    <location>
        <begin position="20"/>
        <end position="625"/>
    </location>
</feature>
<evidence type="ECO:0000256" key="3">
    <source>
        <dbReference type="ARBA" id="ARBA00022448"/>
    </source>
</evidence>
<dbReference type="GO" id="GO:0006898">
    <property type="term" value="P:receptor-mediated endocytosis"/>
    <property type="evidence" value="ECO:0007669"/>
    <property type="project" value="TreeGrafter"/>
</dbReference>
<evidence type="ECO:0000313" key="13">
    <source>
        <dbReference type="EMBL" id="KAF6018334.1"/>
    </source>
</evidence>